<name>A0A848FCM1_9BURK</name>
<evidence type="ECO:0000313" key="3">
    <source>
        <dbReference type="Proteomes" id="UP000574067"/>
    </source>
</evidence>
<reference evidence="2 3" key="1">
    <citation type="submission" date="2020-04" db="EMBL/GenBank/DDBJ databases">
        <title>Azohydromonas sp. isolated from soil.</title>
        <authorList>
            <person name="Dahal R.H."/>
        </authorList>
    </citation>
    <scope>NUCLEOTIDE SEQUENCE [LARGE SCALE GENOMIC DNA]</scope>
    <source>
        <strain evidence="2 3">G-1-1-14</strain>
    </source>
</reference>
<comment type="caution">
    <text evidence="2">The sequence shown here is derived from an EMBL/GenBank/DDBJ whole genome shotgun (WGS) entry which is preliminary data.</text>
</comment>
<protein>
    <submittedName>
        <fullName evidence="2">Uncharacterized protein</fullName>
    </submittedName>
</protein>
<evidence type="ECO:0000256" key="1">
    <source>
        <dbReference type="SAM" id="Phobius"/>
    </source>
</evidence>
<accession>A0A848FCM1</accession>
<keyword evidence="3" id="KW-1185">Reference proteome</keyword>
<dbReference type="Proteomes" id="UP000574067">
    <property type="component" value="Unassembled WGS sequence"/>
</dbReference>
<dbReference type="EMBL" id="JABBFW010000016">
    <property type="protein sequence ID" value="NML17224.1"/>
    <property type="molecule type" value="Genomic_DNA"/>
</dbReference>
<feature type="transmembrane region" description="Helical" evidence="1">
    <location>
        <begin position="12"/>
        <end position="31"/>
    </location>
</feature>
<sequence length="68" mass="7407">MLLSSRKLHQKHPIAMALIGLGLNLIGILLLAESNLPGRNFFVMLGVLGLAMNAFALVVHLCARSDRR</sequence>
<feature type="transmembrane region" description="Helical" evidence="1">
    <location>
        <begin position="43"/>
        <end position="63"/>
    </location>
</feature>
<dbReference type="RefSeq" id="WP_169162131.1">
    <property type="nucleotide sequence ID" value="NZ_JABBFW010000016.1"/>
</dbReference>
<gene>
    <name evidence="2" type="ORF">HHL10_19810</name>
</gene>
<keyword evidence="1" id="KW-0812">Transmembrane</keyword>
<dbReference type="AlphaFoldDB" id="A0A848FCM1"/>
<evidence type="ECO:0000313" key="2">
    <source>
        <dbReference type="EMBL" id="NML17224.1"/>
    </source>
</evidence>
<keyword evidence="1" id="KW-1133">Transmembrane helix</keyword>
<keyword evidence="1" id="KW-0472">Membrane</keyword>
<organism evidence="2 3">
    <name type="scientific">Azohydromonas caseinilytica</name>
    <dbReference type="NCBI Taxonomy" id="2728836"/>
    <lineage>
        <taxon>Bacteria</taxon>
        <taxon>Pseudomonadati</taxon>
        <taxon>Pseudomonadota</taxon>
        <taxon>Betaproteobacteria</taxon>
        <taxon>Burkholderiales</taxon>
        <taxon>Sphaerotilaceae</taxon>
        <taxon>Azohydromonas</taxon>
    </lineage>
</organism>
<proteinExistence type="predicted"/>